<name>A0ABN7RN39_OIKDI</name>
<dbReference type="EMBL" id="OU015568">
    <property type="protein sequence ID" value="CAG5081567.1"/>
    <property type="molecule type" value="Genomic_DNA"/>
</dbReference>
<dbReference type="Proteomes" id="UP001158576">
    <property type="component" value="Chromosome PAR"/>
</dbReference>
<gene>
    <name evidence="1" type="ORF">OKIOD_LOCUS1470</name>
</gene>
<protein>
    <submittedName>
        <fullName evidence="1">Oidioi.mRNA.OKI2018_I69.PAR.g9912.t1.cds</fullName>
    </submittedName>
</protein>
<keyword evidence="2" id="KW-1185">Reference proteome</keyword>
<reference evidence="1 2" key="1">
    <citation type="submission" date="2021-04" db="EMBL/GenBank/DDBJ databases">
        <authorList>
            <person name="Bliznina A."/>
        </authorList>
    </citation>
    <scope>NUCLEOTIDE SEQUENCE [LARGE SCALE GENOMIC DNA]</scope>
</reference>
<evidence type="ECO:0000313" key="2">
    <source>
        <dbReference type="Proteomes" id="UP001158576"/>
    </source>
</evidence>
<evidence type="ECO:0000313" key="1">
    <source>
        <dbReference type="EMBL" id="CAG5081567.1"/>
    </source>
</evidence>
<organism evidence="1 2">
    <name type="scientific">Oikopleura dioica</name>
    <name type="common">Tunicate</name>
    <dbReference type="NCBI Taxonomy" id="34765"/>
    <lineage>
        <taxon>Eukaryota</taxon>
        <taxon>Metazoa</taxon>
        <taxon>Chordata</taxon>
        <taxon>Tunicata</taxon>
        <taxon>Appendicularia</taxon>
        <taxon>Copelata</taxon>
        <taxon>Oikopleuridae</taxon>
        <taxon>Oikopleura</taxon>
    </lineage>
</organism>
<proteinExistence type="predicted"/>
<sequence>MVCKNFRENSIQWIRQDIGLEVISSGSAIVTTEAAGEECNPECEPSFSFDIPKCSSARERKRFRFVETEEEYVYVDEDAQMKIYFDVNYMAWIILPLKARDIFSMICFNSKVNGEGFLGRVDYLECVGDSANTWERVDISTMEIDRNFVETTTTTSTTTTATSSTTPTTEVPTTACTVCEEKFKMSIPGKTIILKKVEDNLYEQTRNGDLEVSWLPYYKGWALKPKGTQGMVQS</sequence>
<accession>A0ABN7RN39</accession>